<dbReference type="Pfam" id="PF00732">
    <property type="entry name" value="GMC_oxred_N"/>
    <property type="match status" value="1"/>
</dbReference>
<feature type="domain" description="Glucose-methanol-choline oxidoreductase N-terminal" evidence="6">
    <location>
        <begin position="86"/>
        <end position="109"/>
    </location>
</feature>
<evidence type="ECO:0000256" key="2">
    <source>
        <dbReference type="ARBA" id="ARBA00010790"/>
    </source>
</evidence>
<dbReference type="PANTHER" id="PTHR11552:SF147">
    <property type="entry name" value="CHOLINE DEHYDROGENASE, MITOCHONDRIAL"/>
    <property type="match status" value="1"/>
</dbReference>
<proteinExistence type="inferred from homology"/>
<evidence type="ECO:0000256" key="3">
    <source>
        <dbReference type="ARBA" id="ARBA00022630"/>
    </source>
</evidence>
<dbReference type="Proteomes" id="UP001428817">
    <property type="component" value="Unassembled WGS sequence"/>
</dbReference>
<dbReference type="Pfam" id="PF05199">
    <property type="entry name" value="GMC_oxred_C"/>
    <property type="match status" value="1"/>
</dbReference>
<keyword evidence="9" id="KW-1185">Reference proteome</keyword>
<organism evidence="8 9">
    <name type="scientific">Pseudonocardia eucalypti</name>
    <dbReference type="NCBI Taxonomy" id="648755"/>
    <lineage>
        <taxon>Bacteria</taxon>
        <taxon>Bacillati</taxon>
        <taxon>Actinomycetota</taxon>
        <taxon>Actinomycetes</taxon>
        <taxon>Pseudonocardiales</taxon>
        <taxon>Pseudonocardiaceae</taxon>
        <taxon>Pseudonocardia</taxon>
    </lineage>
</organism>
<name>A0ABP9QJT2_9PSEU</name>
<dbReference type="PIRSF" id="PIRSF000137">
    <property type="entry name" value="Alcohol_oxidase"/>
    <property type="match status" value="1"/>
</dbReference>
<feature type="domain" description="Glucose-methanol-choline oxidoreductase N-terminal" evidence="7">
    <location>
        <begin position="257"/>
        <end position="271"/>
    </location>
</feature>
<protein>
    <submittedName>
        <fullName evidence="8">FAD-dependent oxidoreductase</fullName>
    </submittedName>
</protein>
<dbReference type="Gene3D" id="3.50.50.60">
    <property type="entry name" value="FAD/NAD(P)-binding domain"/>
    <property type="match status" value="1"/>
</dbReference>
<accession>A0ABP9QJT2</accession>
<evidence type="ECO:0000313" key="8">
    <source>
        <dbReference type="EMBL" id="GAA5163171.1"/>
    </source>
</evidence>
<dbReference type="SUPFAM" id="SSF54373">
    <property type="entry name" value="FAD-linked reductases, C-terminal domain"/>
    <property type="match status" value="1"/>
</dbReference>
<evidence type="ECO:0000313" key="9">
    <source>
        <dbReference type="Proteomes" id="UP001428817"/>
    </source>
</evidence>
<dbReference type="EMBL" id="BAABJP010000029">
    <property type="protein sequence ID" value="GAA5163171.1"/>
    <property type="molecule type" value="Genomic_DNA"/>
</dbReference>
<dbReference type="PROSITE" id="PS00623">
    <property type="entry name" value="GMC_OXRED_1"/>
    <property type="match status" value="1"/>
</dbReference>
<dbReference type="PROSITE" id="PS00624">
    <property type="entry name" value="GMC_OXRED_2"/>
    <property type="match status" value="1"/>
</dbReference>
<keyword evidence="4 5" id="KW-0274">FAD</keyword>
<evidence type="ECO:0000256" key="4">
    <source>
        <dbReference type="ARBA" id="ARBA00022827"/>
    </source>
</evidence>
<dbReference type="PANTHER" id="PTHR11552">
    <property type="entry name" value="GLUCOSE-METHANOL-CHOLINE GMC OXIDOREDUCTASE"/>
    <property type="match status" value="1"/>
</dbReference>
<dbReference type="InterPro" id="IPR007867">
    <property type="entry name" value="GMC_OxRtase_C"/>
</dbReference>
<reference evidence="9" key="1">
    <citation type="journal article" date="2019" name="Int. J. Syst. Evol. Microbiol.">
        <title>The Global Catalogue of Microorganisms (GCM) 10K type strain sequencing project: providing services to taxonomists for standard genome sequencing and annotation.</title>
        <authorList>
            <consortium name="The Broad Institute Genomics Platform"/>
            <consortium name="The Broad Institute Genome Sequencing Center for Infectious Disease"/>
            <person name="Wu L."/>
            <person name="Ma J."/>
        </authorList>
    </citation>
    <scope>NUCLEOTIDE SEQUENCE [LARGE SCALE GENOMIC DNA]</scope>
    <source>
        <strain evidence="9">JCM 18303</strain>
    </source>
</reference>
<evidence type="ECO:0000256" key="1">
    <source>
        <dbReference type="ARBA" id="ARBA00001974"/>
    </source>
</evidence>
<dbReference type="Gene3D" id="3.30.560.10">
    <property type="entry name" value="Glucose Oxidase, domain 3"/>
    <property type="match status" value="1"/>
</dbReference>
<gene>
    <name evidence="8" type="ORF">GCM10023321_49640</name>
</gene>
<dbReference type="PROSITE" id="PS51257">
    <property type="entry name" value="PROKAR_LIPOPROTEIN"/>
    <property type="match status" value="1"/>
</dbReference>
<dbReference type="InterPro" id="IPR000172">
    <property type="entry name" value="GMC_OxRdtase_N"/>
</dbReference>
<comment type="similarity">
    <text evidence="2 5">Belongs to the GMC oxidoreductase family.</text>
</comment>
<dbReference type="SUPFAM" id="SSF51905">
    <property type="entry name" value="FAD/NAD(P)-binding domain"/>
    <property type="match status" value="1"/>
</dbReference>
<evidence type="ECO:0000259" key="6">
    <source>
        <dbReference type="PROSITE" id="PS00623"/>
    </source>
</evidence>
<evidence type="ECO:0000259" key="7">
    <source>
        <dbReference type="PROSITE" id="PS00624"/>
    </source>
</evidence>
<comment type="cofactor">
    <cofactor evidence="1">
        <name>FAD</name>
        <dbReference type="ChEBI" id="CHEBI:57692"/>
    </cofactor>
</comment>
<dbReference type="InterPro" id="IPR012132">
    <property type="entry name" value="GMC_OxRdtase"/>
</dbReference>
<sequence>MDLVGRARSSYDYIVVGAGTAGCVLAARLSEDSDVRVLLLEAGGRDIPPAMAMPDAWPSLLGTAVDWAGTSTVQEGTGTAIPLPRGRGLGGSSSINGLDFLRGHRSSYDAWPTMGAENWGFADLLEFFRRSERVLDRDSDLRGTAGPLTLSHPAEPNPVVTACVEAAVQVGHPRAVDISGGLDTGFGWCDNNIVDGARQSAADAYLRPALHRPNLHLVTDAPTRRLLISNGRCHGVEYLVDGEPVEARGGQVLLAAGAIGSPRLMLLSGIGPARHLRSVGVDVLLDLPGVGANLHDHPMSTVTYSSPRPIPVTPANPPGEALGLIRSDPTLDAPDLQILFISQPLRAPSLPGPDNGYTIAFSAMSPHSRGSVRLASSDPDAAPLTDPAYLTDRRDLDTMRRGLAAARRIGSAEALRLWRGEEVLPGPHVITRPDISDFLRKSLVPYFHYAGTCRIGTDEDAVVDSELRVHGIDGLRVVDASVMPSIVSANTIATVYAIAERAAHILRSAVQV</sequence>
<keyword evidence="3 5" id="KW-0285">Flavoprotein</keyword>
<dbReference type="InterPro" id="IPR036188">
    <property type="entry name" value="FAD/NAD-bd_sf"/>
</dbReference>
<evidence type="ECO:0000256" key="5">
    <source>
        <dbReference type="RuleBase" id="RU003968"/>
    </source>
</evidence>
<comment type="caution">
    <text evidence="8">The sequence shown here is derived from an EMBL/GenBank/DDBJ whole genome shotgun (WGS) entry which is preliminary data.</text>
</comment>